<evidence type="ECO:0000256" key="6">
    <source>
        <dbReference type="RuleBase" id="RU368066"/>
    </source>
</evidence>
<evidence type="ECO:0000256" key="4">
    <source>
        <dbReference type="ARBA" id="ARBA00022989"/>
    </source>
</evidence>
<comment type="function">
    <text evidence="6">Choline transporter.</text>
</comment>
<dbReference type="VEuPathDB" id="VectorBase:RSAN_046791"/>
<proteinExistence type="inferred from homology"/>
<dbReference type="AlphaFoldDB" id="A0A9D4T6T2"/>
<reference evidence="7" key="2">
    <citation type="submission" date="2021-09" db="EMBL/GenBank/DDBJ databases">
        <authorList>
            <person name="Jia N."/>
            <person name="Wang J."/>
            <person name="Shi W."/>
            <person name="Du L."/>
            <person name="Sun Y."/>
            <person name="Zhan W."/>
            <person name="Jiang J."/>
            <person name="Wang Q."/>
            <person name="Zhang B."/>
            <person name="Ji P."/>
            <person name="Sakyi L.B."/>
            <person name="Cui X."/>
            <person name="Yuan T."/>
            <person name="Jiang B."/>
            <person name="Yang W."/>
            <person name="Lam T.T.-Y."/>
            <person name="Chang Q."/>
            <person name="Ding S."/>
            <person name="Wang X."/>
            <person name="Zhu J."/>
            <person name="Ruan X."/>
            <person name="Zhao L."/>
            <person name="Wei J."/>
            <person name="Que T."/>
            <person name="Du C."/>
            <person name="Cheng J."/>
            <person name="Dai P."/>
            <person name="Han X."/>
            <person name="Huang E."/>
            <person name="Gao Y."/>
            <person name="Liu J."/>
            <person name="Shao H."/>
            <person name="Ye R."/>
            <person name="Li L."/>
            <person name="Wei W."/>
            <person name="Wang X."/>
            <person name="Wang C."/>
            <person name="Huo Q."/>
            <person name="Li W."/>
            <person name="Guo W."/>
            <person name="Chen H."/>
            <person name="Chen S."/>
            <person name="Zhou L."/>
            <person name="Zhou L."/>
            <person name="Ni X."/>
            <person name="Tian J."/>
            <person name="Zhou Y."/>
            <person name="Sheng Y."/>
            <person name="Liu T."/>
            <person name="Pan Y."/>
            <person name="Xia L."/>
            <person name="Li J."/>
            <person name="Zhao F."/>
            <person name="Cao W."/>
        </authorList>
    </citation>
    <scope>NUCLEOTIDE SEQUENCE</scope>
    <source>
        <strain evidence="7">Rsan-2018</strain>
        <tissue evidence="7">Larvae</tissue>
    </source>
</reference>
<gene>
    <name evidence="7" type="ORF">HPB52_003034</name>
</gene>
<dbReference type="GO" id="GO:0005886">
    <property type="term" value="C:plasma membrane"/>
    <property type="evidence" value="ECO:0007669"/>
    <property type="project" value="UniProtKB-SubCell"/>
</dbReference>
<comment type="similarity">
    <text evidence="2 6">Belongs to the CTL (choline transporter-like) family.</text>
</comment>
<dbReference type="PANTHER" id="PTHR12385">
    <property type="entry name" value="CHOLINE TRANSPORTER-LIKE (SLC FAMILY 44)"/>
    <property type="match status" value="1"/>
</dbReference>
<evidence type="ECO:0000313" key="7">
    <source>
        <dbReference type="EMBL" id="KAH7975538.1"/>
    </source>
</evidence>
<evidence type="ECO:0000256" key="2">
    <source>
        <dbReference type="ARBA" id="ARBA00007168"/>
    </source>
</evidence>
<name>A0A9D4T6T2_RHISA</name>
<comment type="caution">
    <text evidence="7">The sequence shown here is derived from an EMBL/GenBank/DDBJ whole genome shotgun (WGS) entry which is preliminary data.</text>
</comment>
<keyword evidence="5" id="KW-0472">Membrane</keyword>
<dbReference type="InterPro" id="IPR007603">
    <property type="entry name" value="Choline_transptr-like"/>
</dbReference>
<keyword evidence="8" id="KW-1185">Reference proteome</keyword>
<comment type="subcellular location">
    <subcellularLocation>
        <location evidence="6">Cell membrane</location>
        <topology evidence="6">Multi-pass membrane protein</topology>
    </subcellularLocation>
    <subcellularLocation>
        <location evidence="1">Membrane</location>
        <topology evidence="1">Multi-pass membrane protein</topology>
    </subcellularLocation>
</comment>
<evidence type="ECO:0000256" key="3">
    <source>
        <dbReference type="ARBA" id="ARBA00022692"/>
    </source>
</evidence>
<organism evidence="7 8">
    <name type="scientific">Rhipicephalus sanguineus</name>
    <name type="common">Brown dog tick</name>
    <name type="synonym">Ixodes sanguineus</name>
    <dbReference type="NCBI Taxonomy" id="34632"/>
    <lineage>
        <taxon>Eukaryota</taxon>
        <taxon>Metazoa</taxon>
        <taxon>Ecdysozoa</taxon>
        <taxon>Arthropoda</taxon>
        <taxon>Chelicerata</taxon>
        <taxon>Arachnida</taxon>
        <taxon>Acari</taxon>
        <taxon>Parasitiformes</taxon>
        <taxon>Ixodida</taxon>
        <taxon>Ixodoidea</taxon>
        <taxon>Ixodidae</taxon>
        <taxon>Rhipicephalinae</taxon>
        <taxon>Rhipicephalus</taxon>
        <taxon>Rhipicephalus</taxon>
    </lineage>
</organism>
<dbReference type="Pfam" id="PF04515">
    <property type="entry name" value="Choline_transpo"/>
    <property type="match status" value="1"/>
</dbReference>
<protein>
    <recommendedName>
        <fullName evidence="6">Choline transporter-like protein</fullName>
    </recommendedName>
</protein>
<sequence>MLVLLTAGDAAVAKDGADVTVLLRQDSLLRLGPWYLVLALCWLLQVAVSCQEVVVAGAAADWYFYRGTGWSAQCASLWRLVRYHLGSVLLGSLLVAIARVLKLACRFASRQCRKPGKKAACCLCSCCCCSIAALRFLNRNAFIMLAARGYSLCRAASEAWQLLSRNALRVATVNCVGDFVLLLAKAAVVVGTTLTGHRLTEDKVGQLLWGQWAPLTAGALFSFLVAHCFLSVYEMTLDTLFLCFCHQCEEIGRGGVATIAVPDALAAFVEKSGSVAPPAARQSAEDRPVGAVLGHQNRPAGAIRNLGLEPRRADEEIAEGAEVPECVRRHVQVRPIHKNVNPEYNRERAAARARALIDLHARDSGAIYVDAAENQDRRGAFAAAMVSAVTGETKAAASVRARAAHRAEEVAIAPALADPRCTTVLSDSRTAVRITTPEAEYVGQQCGCCAVNLADRVVTIKDVSPRGNANHNETANEAARGFTYRAAQPADSTEEWWCEAKDRMTEYSAGLKRYKLGCRTMPPPHPGLTPAHGQARGRHKKAGAARAARRVEDVWPHRDDPPLAGLGWYVRRIIKK</sequence>
<dbReference type="PANTHER" id="PTHR12385:SF96">
    <property type="entry name" value="CHOLINE TRANSPORTER-LIKE PROTEIN"/>
    <property type="match status" value="1"/>
</dbReference>
<evidence type="ECO:0000313" key="8">
    <source>
        <dbReference type="Proteomes" id="UP000821837"/>
    </source>
</evidence>
<keyword evidence="4" id="KW-1133">Transmembrane helix</keyword>
<dbReference type="Proteomes" id="UP000821837">
    <property type="component" value="Chromosome 10"/>
</dbReference>
<dbReference type="EMBL" id="JABSTV010001246">
    <property type="protein sequence ID" value="KAH7975538.1"/>
    <property type="molecule type" value="Genomic_DNA"/>
</dbReference>
<keyword evidence="3" id="KW-0812">Transmembrane</keyword>
<dbReference type="GO" id="GO:0022857">
    <property type="term" value="F:transmembrane transporter activity"/>
    <property type="evidence" value="ECO:0007669"/>
    <property type="project" value="UniProtKB-UniRule"/>
</dbReference>
<evidence type="ECO:0000256" key="5">
    <source>
        <dbReference type="ARBA" id="ARBA00023136"/>
    </source>
</evidence>
<accession>A0A9D4T6T2</accession>
<evidence type="ECO:0000256" key="1">
    <source>
        <dbReference type="ARBA" id="ARBA00004141"/>
    </source>
</evidence>
<reference evidence="7" key="1">
    <citation type="journal article" date="2020" name="Cell">
        <title>Large-Scale Comparative Analyses of Tick Genomes Elucidate Their Genetic Diversity and Vector Capacities.</title>
        <authorList>
            <consortium name="Tick Genome and Microbiome Consortium (TIGMIC)"/>
            <person name="Jia N."/>
            <person name="Wang J."/>
            <person name="Shi W."/>
            <person name="Du L."/>
            <person name="Sun Y."/>
            <person name="Zhan W."/>
            <person name="Jiang J.F."/>
            <person name="Wang Q."/>
            <person name="Zhang B."/>
            <person name="Ji P."/>
            <person name="Bell-Sakyi L."/>
            <person name="Cui X.M."/>
            <person name="Yuan T.T."/>
            <person name="Jiang B.G."/>
            <person name="Yang W.F."/>
            <person name="Lam T.T."/>
            <person name="Chang Q.C."/>
            <person name="Ding S.J."/>
            <person name="Wang X.J."/>
            <person name="Zhu J.G."/>
            <person name="Ruan X.D."/>
            <person name="Zhao L."/>
            <person name="Wei J.T."/>
            <person name="Ye R.Z."/>
            <person name="Que T.C."/>
            <person name="Du C.H."/>
            <person name="Zhou Y.H."/>
            <person name="Cheng J.X."/>
            <person name="Dai P.F."/>
            <person name="Guo W.B."/>
            <person name="Han X.H."/>
            <person name="Huang E.J."/>
            <person name="Li L.F."/>
            <person name="Wei W."/>
            <person name="Gao Y.C."/>
            <person name="Liu J.Z."/>
            <person name="Shao H.Z."/>
            <person name="Wang X."/>
            <person name="Wang C.C."/>
            <person name="Yang T.C."/>
            <person name="Huo Q.B."/>
            <person name="Li W."/>
            <person name="Chen H.Y."/>
            <person name="Chen S.E."/>
            <person name="Zhou L.G."/>
            <person name="Ni X.B."/>
            <person name="Tian J.H."/>
            <person name="Sheng Y."/>
            <person name="Liu T."/>
            <person name="Pan Y.S."/>
            <person name="Xia L.Y."/>
            <person name="Li J."/>
            <person name="Zhao F."/>
            <person name="Cao W.C."/>
        </authorList>
    </citation>
    <scope>NUCLEOTIDE SEQUENCE</scope>
    <source>
        <strain evidence="7">Rsan-2018</strain>
    </source>
</reference>